<dbReference type="InterPro" id="IPR013978">
    <property type="entry name" value="MEKHLA"/>
</dbReference>
<gene>
    <name evidence="2" type="ordered locus">Cyan7425_3312</name>
</gene>
<dbReference type="eggNOG" id="ENOG5032SCF">
    <property type="taxonomic scope" value="Bacteria"/>
</dbReference>
<accession>B8HPS8</accession>
<dbReference type="STRING" id="395961.Cyan7425_3312"/>
<proteinExistence type="predicted"/>
<dbReference type="Pfam" id="PF08670">
    <property type="entry name" value="MEKHLA"/>
    <property type="match status" value="1"/>
</dbReference>
<dbReference type="OrthoDB" id="9794448at2"/>
<reference evidence="2" key="1">
    <citation type="submission" date="2009-01" db="EMBL/GenBank/DDBJ databases">
        <title>Complete sequence of chromosome Cyanothece sp. PCC 7425.</title>
        <authorList>
            <consortium name="US DOE Joint Genome Institute"/>
            <person name="Lucas S."/>
            <person name="Copeland A."/>
            <person name="Lapidus A."/>
            <person name="Glavina del Rio T."/>
            <person name="Dalin E."/>
            <person name="Tice H."/>
            <person name="Bruce D."/>
            <person name="Goodwin L."/>
            <person name="Pitluck S."/>
            <person name="Sims D."/>
            <person name="Meineke L."/>
            <person name="Brettin T."/>
            <person name="Detter J.C."/>
            <person name="Han C."/>
            <person name="Larimer F."/>
            <person name="Land M."/>
            <person name="Hauser L."/>
            <person name="Kyrpides N."/>
            <person name="Ovchinnikova G."/>
            <person name="Liberton M."/>
            <person name="Stoeckel J."/>
            <person name="Banerjee A."/>
            <person name="Singh A."/>
            <person name="Page L."/>
            <person name="Sato H."/>
            <person name="Zhao L."/>
            <person name="Sherman L."/>
            <person name="Pakrasi H."/>
            <person name="Richardson P."/>
        </authorList>
    </citation>
    <scope>NUCLEOTIDE SEQUENCE</scope>
    <source>
        <strain evidence="2">PCC 7425</strain>
    </source>
</reference>
<protein>
    <submittedName>
        <fullName evidence="2">MEKHLA domain protein</fullName>
    </submittedName>
</protein>
<evidence type="ECO:0000259" key="1">
    <source>
        <dbReference type="Pfam" id="PF08670"/>
    </source>
</evidence>
<name>B8HPS8_CYAP4</name>
<dbReference type="EMBL" id="CP001344">
    <property type="protein sequence ID" value="ACL45637.1"/>
    <property type="molecule type" value="Genomic_DNA"/>
</dbReference>
<dbReference type="KEGG" id="cyn:Cyan7425_3312"/>
<organism evidence="2">
    <name type="scientific">Cyanothece sp. (strain PCC 7425 / ATCC 29141)</name>
    <dbReference type="NCBI Taxonomy" id="395961"/>
    <lineage>
        <taxon>Bacteria</taxon>
        <taxon>Bacillati</taxon>
        <taxon>Cyanobacteriota</taxon>
        <taxon>Cyanophyceae</taxon>
        <taxon>Gomontiellales</taxon>
        <taxon>Cyanothecaceae</taxon>
        <taxon>Cyanothece</taxon>
    </lineage>
</organism>
<sequence length="156" mass="18167">MTKAEFPWQHPALLQHSQWLCQSFQHWLGYPLVEPHSPETLAQTLYETPFVVLSHGIEADPILNYGNRAALELWQMDWSTFTQMPSRLTAEVPQREEREQLLQQAARQGFISNYRGVRIAGSGQRFLIEDAIIWNVLNAEGQKWGQAAMFKTWQWL</sequence>
<feature type="domain" description="MEKHLA" evidence="1">
    <location>
        <begin position="15"/>
        <end position="155"/>
    </location>
</feature>
<dbReference type="HOGENOM" id="CLU_115296_1_0_3"/>
<dbReference type="AlphaFoldDB" id="B8HPS8"/>
<evidence type="ECO:0000313" key="2">
    <source>
        <dbReference type="EMBL" id="ACL45637.1"/>
    </source>
</evidence>